<feature type="transmembrane region" description="Helical" evidence="1">
    <location>
        <begin position="188"/>
        <end position="205"/>
    </location>
</feature>
<proteinExistence type="predicted"/>
<feature type="transmembrane region" description="Helical" evidence="1">
    <location>
        <begin position="401"/>
        <end position="423"/>
    </location>
</feature>
<evidence type="ECO:0008006" key="4">
    <source>
        <dbReference type="Google" id="ProtNLM"/>
    </source>
</evidence>
<accession>A0A0G1HKU6</accession>
<protein>
    <recommendedName>
        <fullName evidence="4">Membrane protein 6-pyruvoyl-tetrahydropterin synthase-related domain-containing protein</fullName>
    </recommendedName>
</protein>
<feature type="transmembrane region" description="Helical" evidence="1">
    <location>
        <begin position="325"/>
        <end position="349"/>
    </location>
</feature>
<feature type="transmembrane region" description="Helical" evidence="1">
    <location>
        <begin position="135"/>
        <end position="157"/>
    </location>
</feature>
<reference evidence="2 3" key="1">
    <citation type="journal article" date="2015" name="Nature">
        <title>rRNA introns, odd ribosomes, and small enigmatic genomes across a large radiation of phyla.</title>
        <authorList>
            <person name="Brown C.T."/>
            <person name="Hug L.A."/>
            <person name="Thomas B.C."/>
            <person name="Sharon I."/>
            <person name="Castelle C.J."/>
            <person name="Singh A."/>
            <person name="Wilkins M.J."/>
            <person name="Williams K.H."/>
            <person name="Banfield J.F."/>
        </authorList>
    </citation>
    <scope>NUCLEOTIDE SEQUENCE [LARGE SCALE GENOMIC DNA]</scope>
</reference>
<dbReference type="Proteomes" id="UP000034063">
    <property type="component" value="Unassembled WGS sequence"/>
</dbReference>
<sequence length="1147" mass="132069">MSIFRRKITPHSICLLIYHLVLLLIAIINFPYGKYFIGWDALNPEFNFALNFQRVFSAFWQENQGLGLLGGHGFAAVLPHNIIAYVISRFLPIQAIRPAITFLFLYLGGLGMYFLSVYLLRAASIRRRISIPMGFYFPSLLAALFYVLNLGTIQMFYIQLEAFIFHFAALPWLFYVLLSFLENRTRGNFLIFLFVNFFASAQGFIPPLFVAYTFAFMLILATYLSLSRFSLSSVKTVVLMFGATLIINAYWLIPLGYYSLTRSSVYLNSYNNLISTPEFIEKNRKYGTLKDVALIKGFIWEGMEHIVDNKIRYVYQPWIDHHRLFAVPLAGYLFFGISAIGVVVTIAYFRSTILAGFALIYLFFFTGLTTDTFPFSLITALLQKLPIYRQAFRAAFTKFSIGVSFSYSLFLGIGLAYLSVLIFRMFRRQQHAYSLRMKALLTGILLSLLFLYAFPAFRGAYLYRRLTINLPDPYREVQSFFSSQPNGRIAELPIDCPEGWYNYRWGYTGSGFYWYGIRQPILSRTFDVWSNSNENYYWEMVQALRERNNDKIDALLTKYDTKWILYDPNVSHCRNAKGFQHLDSYLEHLATTANFRKIKQFSGDGILPIRIYEKVDSAAENYLKLVKKLPNIGPEYNWNDDDTAYFHIGDYLTDTSSAFNDYYPFRSLFTRRKFSEMETRVRNSESSFTFANTIPNVTKKSRIMLPKYRDLESIIPVTLTFRQFDQGLVNLSALYHLPDIGINGSTILNEFRTPENLGTVKTSGFGSVKAIVNGEVVEVNELLVSVSTIFSTSTDNSVIITDKTNRILFSWTSGYDQHFNELINSSESIPVSSDKTVIEVTFDKIRGNNSLGVTVGAGANGIYPKNCNDLLNQSEPKFELITQSDKPVTRLISSRNEQCLIYNFDRLSTAYSYLGELETENIKGNKPYLIVSNRRRVHYLDLEVDIADTSTNQFFILPASFKTEFGYDVYLYATSILAEESVNDFTGLSLWYFPLNYLKNITVSEGSFPVQDQENTSFISETLHPNEVYYEIRLERKDDSVDGPEENYLLLSQSYDDGWKAYIVECQNQNIKCIASKLFPFIFGKELKHHILVNNWKNGWLLSENDKKKTTTVILVFQPQYLGYFGFALWLLLPLTVFSIPKVHKHS</sequence>
<organism evidence="2 3">
    <name type="scientific">Candidatus Gottesmanbacteria bacterium GW2011_GWA2_44_17</name>
    <dbReference type="NCBI Taxonomy" id="1618444"/>
    <lineage>
        <taxon>Bacteria</taxon>
        <taxon>Candidatus Gottesmaniibacteriota</taxon>
    </lineage>
</organism>
<dbReference type="AlphaFoldDB" id="A0A0G1HKU6"/>
<feature type="transmembrane region" description="Helical" evidence="1">
    <location>
        <begin position="12"/>
        <end position="32"/>
    </location>
</feature>
<feature type="transmembrane region" description="Helical" evidence="1">
    <location>
        <begin position="211"/>
        <end position="231"/>
    </location>
</feature>
<keyword evidence="1" id="KW-0812">Transmembrane</keyword>
<dbReference type="EMBL" id="LCIB01000006">
    <property type="protein sequence ID" value="KKT47545.1"/>
    <property type="molecule type" value="Genomic_DNA"/>
</dbReference>
<feature type="transmembrane region" description="Helical" evidence="1">
    <location>
        <begin position="99"/>
        <end position="123"/>
    </location>
</feature>
<comment type="caution">
    <text evidence="2">The sequence shown here is derived from an EMBL/GenBank/DDBJ whole genome shotgun (WGS) entry which is preliminary data.</text>
</comment>
<evidence type="ECO:0000313" key="3">
    <source>
        <dbReference type="Proteomes" id="UP000034063"/>
    </source>
</evidence>
<evidence type="ECO:0000313" key="2">
    <source>
        <dbReference type="EMBL" id="KKT47545.1"/>
    </source>
</evidence>
<name>A0A0G1HKU6_9BACT</name>
<feature type="transmembrane region" description="Helical" evidence="1">
    <location>
        <begin position="238"/>
        <end position="260"/>
    </location>
</feature>
<feature type="transmembrane region" description="Helical" evidence="1">
    <location>
        <begin position="356"/>
        <end position="381"/>
    </location>
</feature>
<feature type="transmembrane region" description="Helical" evidence="1">
    <location>
        <begin position="435"/>
        <end position="454"/>
    </location>
</feature>
<keyword evidence="1" id="KW-1133">Transmembrane helix</keyword>
<gene>
    <name evidence="2" type="ORF">UW37_C0006G0008</name>
</gene>
<feature type="transmembrane region" description="Helical" evidence="1">
    <location>
        <begin position="163"/>
        <end position="181"/>
    </location>
</feature>
<feature type="transmembrane region" description="Helical" evidence="1">
    <location>
        <begin position="1121"/>
        <end position="1140"/>
    </location>
</feature>
<keyword evidence="1" id="KW-0472">Membrane</keyword>
<evidence type="ECO:0000256" key="1">
    <source>
        <dbReference type="SAM" id="Phobius"/>
    </source>
</evidence>